<comment type="caution">
    <text evidence="3">The sequence shown here is derived from an EMBL/GenBank/DDBJ whole genome shotgun (WGS) entry which is preliminary data.</text>
</comment>
<dbReference type="PANTHER" id="PTHR21082:SF4">
    <property type="entry name" value="PROTEIN INTURNED"/>
    <property type="match status" value="1"/>
</dbReference>
<dbReference type="Pfam" id="PF19032">
    <property type="entry name" value="Intu_longin_2"/>
    <property type="match status" value="1"/>
</dbReference>
<dbReference type="Proteomes" id="UP001431209">
    <property type="component" value="Unassembled WGS sequence"/>
</dbReference>
<feature type="domain" description="CCZ1/INTU second Longin" evidence="1">
    <location>
        <begin position="197"/>
        <end position="300"/>
    </location>
</feature>
<sequence length="456" mass="51902">MYAYPDENTSDVGSKNLYEIKGAILAASSASSEALGKEVGVVTLSPKLSSAVPAFASSDKVVRDTKSDEVQQQLICSFETFDTLTLTLVMPADFTECTHIMLAGEVKMLLDFVFASVDDVVVQEDAYRTLLDSIFEKFFQLCFNQEDRLSSFLASLSDKHHKRELLSVSQRTISDELLSLETMSSSPNDTQLDPLYIVGSCYFVSGSLVLSHLNSEYTKQIVRYMVLMGFDDQKKGDSEVVVMEEVYLEVQRNAFGLLENKSNKTRTPHTLIVVTRRMSSICLLIRTRVSTLKQQYDCDYILYHIRNSMDRISSDRINVDFINHLIPMENTQQSPRQRLLQDVLVHYMVIDGSDGVVITNRSNAKTVQKQNLENRFVRVVELIREMLLAKKCEERSSSVTEYGMCFQDAENFDGRTVKYWVVGRLMERSEFYICYEEGIPMNIIEAASRLGTNVYY</sequence>
<evidence type="ECO:0000259" key="2">
    <source>
        <dbReference type="Pfam" id="PF19033"/>
    </source>
</evidence>
<dbReference type="GO" id="GO:0060271">
    <property type="term" value="P:cilium assembly"/>
    <property type="evidence" value="ECO:0007669"/>
    <property type="project" value="InterPro"/>
</dbReference>
<reference evidence="3 4" key="1">
    <citation type="submission" date="2024-03" db="EMBL/GenBank/DDBJ databases">
        <title>The Acrasis kona genome and developmental transcriptomes reveal deep origins of eukaryotic multicellular pathways.</title>
        <authorList>
            <person name="Sheikh S."/>
            <person name="Fu C.-J."/>
            <person name="Brown M.W."/>
            <person name="Baldauf S.L."/>
        </authorList>
    </citation>
    <scope>NUCLEOTIDE SEQUENCE [LARGE SCALE GENOMIC DNA]</scope>
    <source>
        <strain evidence="3 4">ATCC MYA-3509</strain>
    </source>
</reference>
<protein>
    <recommendedName>
        <fullName evidence="5">Vacuolar fusion protein MON1</fullName>
    </recommendedName>
</protein>
<dbReference type="GO" id="GO:0005737">
    <property type="term" value="C:cytoplasm"/>
    <property type="evidence" value="ECO:0007669"/>
    <property type="project" value="TreeGrafter"/>
</dbReference>
<organism evidence="3 4">
    <name type="scientific">Acrasis kona</name>
    <dbReference type="NCBI Taxonomy" id="1008807"/>
    <lineage>
        <taxon>Eukaryota</taxon>
        <taxon>Discoba</taxon>
        <taxon>Heterolobosea</taxon>
        <taxon>Tetramitia</taxon>
        <taxon>Eutetramitia</taxon>
        <taxon>Acrasidae</taxon>
        <taxon>Acrasis</taxon>
    </lineage>
</organism>
<dbReference type="GO" id="GO:0016192">
    <property type="term" value="P:vesicle-mediated transport"/>
    <property type="evidence" value="ECO:0007669"/>
    <property type="project" value="InterPro"/>
</dbReference>
<gene>
    <name evidence="3" type="ORF">AKO1_012246</name>
</gene>
<evidence type="ECO:0000313" key="3">
    <source>
        <dbReference type="EMBL" id="KAL0486048.1"/>
    </source>
</evidence>
<accession>A0AAW2Z8A6</accession>
<dbReference type="GO" id="GO:0005929">
    <property type="term" value="C:cilium"/>
    <property type="evidence" value="ECO:0007669"/>
    <property type="project" value="TreeGrafter"/>
</dbReference>
<evidence type="ECO:0008006" key="5">
    <source>
        <dbReference type="Google" id="ProtNLM"/>
    </source>
</evidence>
<evidence type="ECO:0000313" key="4">
    <source>
        <dbReference type="Proteomes" id="UP001431209"/>
    </source>
</evidence>
<dbReference type="AlphaFoldDB" id="A0AAW2Z8A6"/>
<feature type="domain" description="CCZ1/INTU/HPS4 third Longin" evidence="2">
    <location>
        <begin position="343"/>
        <end position="449"/>
    </location>
</feature>
<dbReference type="Pfam" id="PF19033">
    <property type="entry name" value="Intu_longin_3"/>
    <property type="match status" value="1"/>
</dbReference>
<keyword evidence="4" id="KW-1185">Reference proteome</keyword>
<evidence type="ECO:0000259" key="1">
    <source>
        <dbReference type="Pfam" id="PF19032"/>
    </source>
</evidence>
<dbReference type="InterPro" id="IPR043988">
    <property type="entry name" value="CCZ1/INTU_longin_2"/>
</dbReference>
<dbReference type="EMBL" id="JAOPGA020001197">
    <property type="protein sequence ID" value="KAL0486048.1"/>
    <property type="molecule type" value="Genomic_DNA"/>
</dbReference>
<proteinExistence type="predicted"/>
<name>A0AAW2Z8A6_9EUKA</name>
<dbReference type="PANTHER" id="PTHR21082">
    <property type="entry name" value="PROTEIN INTURNED"/>
    <property type="match status" value="1"/>
</dbReference>
<dbReference type="InterPro" id="IPR039151">
    <property type="entry name" value="INTU"/>
</dbReference>
<dbReference type="InterPro" id="IPR043989">
    <property type="entry name" value="CCZ1/INTU/HSP4_longin_3"/>
</dbReference>